<feature type="transmembrane region" description="Helical" evidence="1">
    <location>
        <begin position="7"/>
        <end position="26"/>
    </location>
</feature>
<dbReference type="AlphaFoldDB" id="A0A395VB59"/>
<dbReference type="PANTHER" id="PTHR21666">
    <property type="entry name" value="PEPTIDASE-RELATED"/>
    <property type="match status" value="1"/>
</dbReference>
<dbReference type="SUPFAM" id="SSF51261">
    <property type="entry name" value="Duplicated hybrid motif"/>
    <property type="match status" value="1"/>
</dbReference>
<evidence type="ECO:0000313" key="4">
    <source>
        <dbReference type="Proteomes" id="UP000266172"/>
    </source>
</evidence>
<comment type="caution">
    <text evidence="3">The sequence shown here is derived from an EMBL/GenBank/DDBJ whole genome shotgun (WGS) entry which is preliminary data.</text>
</comment>
<organism evidence="3 4">
    <name type="scientific">Roseburia hominis</name>
    <dbReference type="NCBI Taxonomy" id="301301"/>
    <lineage>
        <taxon>Bacteria</taxon>
        <taxon>Bacillati</taxon>
        <taxon>Bacillota</taxon>
        <taxon>Clostridia</taxon>
        <taxon>Lachnospirales</taxon>
        <taxon>Lachnospiraceae</taxon>
        <taxon>Roseburia</taxon>
    </lineage>
</organism>
<protein>
    <submittedName>
        <fullName evidence="3">M23 family peptidase</fullName>
    </submittedName>
</protein>
<keyword evidence="1" id="KW-0472">Membrane</keyword>
<reference evidence="3 4" key="1">
    <citation type="submission" date="2018-08" db="EMBL/GenBank/DDBJ databases">
        <title>A genome reference for cultivated species of the human gut microbiota.</title>
        <authorList>
            <person name="Zou Y."/>
            <person name="Xue W."/>
            <person name="Luo G."/>
        </authorList>
    </citation>
    <scope>NUCLEOTIDE SEQUENCE [LARGE SCALE GENOMIC DNA]</scope>
    <source>
        <strain evidence="3 4">AF22-12AC</strain>
    </source>
</reference>
<dbReference type="GO" id="GO:0004222">
    <property type="term" value="F:metalloendopeptidase activity"/>
    <property type="evidence" value="ECO:0007669"/>
    <property type="project" value="TreeGrafter"/>
</dbReference>
<dbReference type="EMBL" id="QRVL01000001">
    <property type="protein sequence ID" value="RGS42577.1"/>
    <property type="molecule type" value="Genomic_DNA"/>
</dbReference>
<dbReference type="Pfam" id="PF01551">
    <property type="entry name" value="Peptidase_M23"/>
    <property type="match status" value="1"/>
</dbReference>
<dbReference type="RefSeq" id="WP_118096775.1">
    <property type="nucleotide sequence ID" value="NZ_QRVL01000001.1"/>
</dbReference>
<gene>
    <name evidence="3" type="ORF">DWX93_04525</name>
</gene>
<keyword evidence="1" id="KW-0812">Transmembrane</keyword>
<keyword evidence="1" id="KW-1133">Transmembrane helix</keyword>
<proteinExistence type="predicted"/>
<dbReference type="CDD" id="cd12797">
    <property type="entry name" value="M23_peptidase"/>
    <property type="match status" value="1"/>
</dbReference>
<name>A0A395VB59_9FIRM</name>
<dbReference type="PANTHER" id="PTHR21666:SF270">
    <property type="entry name" value="MUREIN HYDROLASE ACTIVATOR ENVC"/>
    <property type="match status" value="1"/>
</dbReference>
<evidence type="ECO:0000256" key="1">
    <source>
        <dbReference type="SAM" id="Phobius"/>
    </source>
</evidence>
<dbReference type="InterPro" id="IPR016047">
    <property type="entry name" value="M23ase_b-sheet_dom"/>
</dbReference>
<dbReference type="InterPro" id="IPR011055">
    <property type="entry name" value="Dup_hybrid_motif"/>
</dbReference>
<evidence type="ECO:0000259" key="2">
    <source>
        <dbReference type="Pfam" id="PF01551"/>
    </source>
</evidence>
<accession>A0A395VB59</accession>
<sequence>MERSRRIRSAVILEAALLFLMGVILWENGKLPQKSAVETTADGYIKWVDFNVSYEALSRAYEYDISSYGEKQHLDWIDLLAYVGAKNGGDFGAGATEDMRTAAEKILCGEDTMEHMTADMKMFSYYREAYGAVLGGMVGEYEIQEKEDGSYVKKYGLKAFSPIAKGFEYSDYDDFGVSRSYGYQRQHLGHDMMGQVGTPIIAVESGYVEAIGWNQYGGWRIGIRSFDGKRYYYYAHLRQNYPYREQLKEGDVVTAGDVIGYMGHTGYSTKENVNNIDTVHLHFGLQLIFDEAQKEGNNEIWVDCYNLTRFLYKNRSAVQKVGESREWKRTLQMTDPAVVKYQKTVKKQ</sequence>
<dbReference type="Gene3D" id="2.70.70.10">
    <property type="entry name" value="Glucose Permease (Domain IIA)"/>
    <property type="match status" value="1"/>
</dbReference>
<feature type="domain" description="M23ase beta-sheet core" evidence="2">
    <location>
        <begin position="186"/>
        <end position="286"/>
    </location>
</feature>
<dbReference type="InterPro" id="IPR050570">
    <property type="entry name" value="Cell_wall_metabolism_enzyme"/>
</dbReference>
<dbReference type="Proteomes" id="UP000266172">
    <property type="component" value="Unassembled WGS sequence"/>
</dbReference>
<evidence type="ECO:0000313" key="3">
    <source>
        <dbReference type="EMBL" id="RGS42577.1"/>
    </source>
</evidence>